<accession>A0ABT0WCS1</accession>
<protein>
    <submittedName>
        <fullName evidence="1">Uncharacterized protein</fullName>
    </submittedName>
</protein>
<evidence type="ECO:0000313" key="2">
    <source>
        <dbReference type="Proteomes" id="UP001523262"/>
    </source>
</evidence>
<comment type="caution">
    <text evidence="1">The sequence shown here is derived from an EMBL/GenBank/DDBJ whole genome shotgun (WGS) entry which is preliminary data.</text>
</comment>
<organism evidence="1 2">
    <name type="scientific">Neobacillus pocheonensis</name>
    <dbReference type="NCBI Taxonomy" id="363869"/>
    <lineage>
        <taxon>Bacteria</taxon>
        <taxon>Bacillati</taxon>
        <taxon>Bacillota</taxon>
        <taxon>Bacilli</taxon>
        <taxon>Bacillales</taxon>
        <taxon>Bacillaceae</taxon>
        <taxon>Neobacillus</taxon>
    </lineage>
</organism>
<gene>
    <name evidence="1" type="ORF">NDK43_19315</name>
</gene>
<evidence type="ECO:0000313" key="1">
    <source>
        <dbReference type="EMBL" id="MCM2534116.1"/>
    </source>
</evidence>
<reference evidence="1 2" key="1">
    <citation type="submission" date="2022-06" db="EMBL/GenBank/DDBJ databases">
        <authorList>
            <person name="Jeon C.O."/>
        </authorList>
    </citation>
    <scope>NUCLEOTIDE SEQUENCE [LARGE SCALE GENOMIC DNA]</scope>
    <source>
        <strain evidence="1 2">KCTC 13943</strain>
    </source>
</reference>
<dbReference type="Proteomes" id="UP001523262">
    <property type="component" value="Unassembled WGS sequence"/>
</dbReference>
<sequence length="45" mass="5350">MNLFRIVYWTKGDQAISFVNEQNEFEAENVIRETYVVDEGRRQPG</sequence>
<dbReference type="EMBL" id="JAMQCR010000001">
    <property type="protein sequence ID" value="MCM2534116.1"/>
    <property type="molecule type" value="Genomic_DNA"/>
</dbReference>
<name>A0ABT0WCS1_9BACI</name>
<proteinExistence type="predicted"/>
<keyword evidence="2" id="KW-1185">Reference proteome</keyword>